<dbReference type="EMBL" id="JAHMHR010000102">
    <property type="protein sequence ID" value="KAK1657143.1"/>
    <property type="molecule type" value="Genomic_DNA"/>
</dbReference>
<protein>
    <submittedName>
        <fullName evidence="2">Uncharacterized protein</fullName>
    </submittedName>
</protein>
<feature type="region of interest" description="Disordered" evidence="1">
    <location>
        <begin position="206"/>
        <end position="242"/>
    </location>
</feature>
<organism evidence="2 3">
    <name type="scientific">Colletotrichum godetiae</name>
    <dbReference type="NCBI Taxonomy" id="1209918"/>
    <lineage>
        <taxon>Eukaryota</taxon>
        <taxon>Fungi</taxon>
        <taxon>Dikarya</taxon>
        <taxon>Ascomycota</taxon>
        <taxon>Pezizomycotina</taxon>
        <taxon>Sordariomycetes</taxon>
        <taxon>Hypocreomycetidae</taxon>
        <taxon>Glomerellales</taxon>
        <taxon>Glomerellaceae</taxon>
        <taxon>Colletotrichum</taxon>
        <taxon>Colletotrichum acutatum species complex</taxon>
    </lineage>
</organism>
<keyword evidence="3" id="KW-1185">Reference proteome</keyword>
<evidence type="ECO:0000313" key="2">
    <source>
        <dbReference type="EMBL" id="KAK1657143.1"/>
    </source>
</evidence>
<gene>
    <name evidence="2" type="ORF">BDP55DRAFT_38106</name>
</gene>
<sequence>MASRTSSGRRWYQGVHHSQPQQPRQQNEQRHQQSPPQQQQQHQQQQHQQQQHQQQQHQQQQHQQQQYQQQQQQQQQQQSQGGFSRDQQNQLDRQTMQIFKMTVASVTQCLQNTVNDDNFMRGFRARMVGPKGVRGLLDKQGPTEHATPGLDRLEKQFRAGVGLMEKQGGQAESVLKAMEELVALLGRKIDSWEAVLSGFAASFAADQKDGKRGKTKTQASDTTQRRSGRIAKQRTQGGKRVR</sequence>
<dbReference type="GeneID" id="85451686"/>
<accession>A0AAJ0A772</accession>
<evidence type="ECO:0000313" key="3">
    <source>
        <dbReference type="Proteomes" id="UP001224890"/>
    </source>
</evidence>
<feature type="region of interest" description="Disordered" evidence="1">
    <location>
        <begin position="1"/>
        <end position="88"/>
    </location>
</feature>
<feature type="compositionally biased region" description="Basic residues" evidence="1">
    <location>
        <begin position="226"/>
        <end position="242"/>
    </location>
</feature>
<reference evidence="2" key="1">
    <citation type="submission" date="2021-06" db="EMBL/GenBank/DDBJ databases">
        <title>Comparative genomics, transcriptomics and evolutionary studies reveal genomic signatures of adaptation to plant cell wall in hemibiotrophic fungi.</title>
        <authorList>
            <consortium name="DOE Joint Genome Institute"/>
            <person name="Baroncelli R."/>
            <person name="Diaz J.F."/>
            <person name="Benocci T."/>
            <person name="Peng M."/>
            <person name="Battaglia E."/>
            <person name="Haridas S."/>
            <person name="Andreopoulos W."/>
            <person name="Labutti K."/>
            <person name="Pangilinan J."/>
            <person name="Floch G.L."/>
            <person name="Makela M.R."/>
            <person name="Henrissat B."/>
            <person name="Grigoriev I.V."/>
            <person name="Crouch J.A."/>
            <person name="De Vries R.P."/>
            <person name="Sukno S.A."/>
            <person name="Thon M.R."/>
        </authorList>
    </citation>
    <scope>NUCLEOTIDE SEQUENCE</scope>
    <source>
        <strain evidence="2">CBS 193.32</strain>
    </source>
</reference>
<proteinExistence type="predicted"/>
<dbReference type="Proteomes" id="UP001224890">
    <property type="component" value="Unassembled WGS sequence"/>
</dbReference>
<evidence type="ECO:0000256" key="1">
    <source>
        <dbReference type="SAM" id="MobiDB-lite"/>
    </source>
</evidence>
<comment type="caution">
    <text evidence="2">The sequence shown here is derived from an EMBL/GenBank/DDBJ whole genome shotgun (WGS) entry which is preliminary data.</text>
</comment>
<dbReference type="RefSeq" id="XP_060421907.1">
    <property type="nucleotide sequence ID" value="XM_060567160.1"/>
</dbReference>
<name>A0AAJ0A772_9PEZI</name>
<dbReference type="AlphaFoldDB" id="A0AAJ0A772"/>
<feature type="compositionally biased region" description="Low complexity" evidence="1">
    <location>
        <begin position="16"/>
        <end position="80"/>
    </location>
</feature>